<dbReference type="AlphaFoldDB" id="A0A5S9M3R4"/>
<name>A0A5S9M3R4_BACIA</name>
<gene>
    <name evidence="1" type="ORF">BsIDN1_14010</name>
</gene>
<accession>A0A5S9M3R4</accession>
<reference evidence="1 2" key="1">
    <citation type="submission" date="2019-12" db="EMBL/GenBank/DDBJ databases">
        <title>Full genome sequence of a Bacillus safensis strain isolated from commercially available natto in Indonesia.</title>
        <authorList>
            <person name="Yoshida M."/>
            <person name="Uomi M."/>
            <person name="Waturangi D."/>
            <person name="Ekaputri J.J."/>
            <person name="Setiamarga D.H.E."/>
        </authorList>
    </citation>
    <scope>NUCLEOTIDE SEQUENCE [LARGE SCALE GENOMIC DNA]</scope>
    <source>
        <strain evidence="1 2">IDN1</strain>
    </source>
</reference>
<evidence type="ECO:0000313" key="1">
    <source>
        <dbReference type="EMBL" id="BBP87783.1"/>
    </source>
</evidence>
<sequence>MHKVQGLLIILKKKSVHTPFPVMMNTMDGGDSMKKDVGNVVRHIQLIRQTTKKKEAGMMRIRMMAGNVIVVKKGYQKSLGNQ</sequence>
<organism evidence="1 2">
    <name type="scientific">Bacillus safensis</name>
    <dbReference type="NCBI Taxonomy" id="561879"/>
    <lineage>
        <taxon>Bacteria</taxon>
        <taxon>Bacillati</taxon>
        <taxon>Bacillota</taxon>
        <taxon>Bacilli</taxon>
        <taxon>Bacillales</taxon>
        <taxon>Bacillaceae</taxon>
        <taxon>Bacillus</taxon>
    </lineage>
</organism>
<dbReference type="Proteomes" id="UP000464658">
    <property type="component" value="Chromosome"/>
</dbReference>
<protein>
    <submittedName>
        <fullName evidence="1">Uncharacterized protein</fullName>
    </submittedName>
</protein>
<dbReference type="EMBL" id="AP021906">
    <property type="protein sequence ID" value="BBP87783.1"/>
    <property type="molecule type" value="Genomic_DNA"/>
</dbReference>
<proteinExistence type="predicted"/>
<evidence type="ECO:0000313" key="2">
    <source>
        <dbReference type="Proteomes" id="UP000464658"/>
    </source>
</evidence>